<keyword evidence="1" id="KW-0812">Transmembrane</keyword>
<dbReference type="AlphaFoldDB" id="E3H7D5"/>
<dbReference type="STRING" id="572544.Ilyop_1050"/>
<dbReference type="Proteomes" id="UP000006875">
    <property type="component" value="Chromosome"/>
</dbReference>
<evidence type="ECO:0000256" key="1">
    <source>
        <dbReference type="SAM" id="Phobius"/>
    </source>
</evidence>
<keyword evidence="3" id="KW-1185">Reference proteome</keyword>
<organism evidence="2 3">
    <name type="scientific">Ilyobacter polytropus (strain ATCC 51220 / DSM 2926 / LMG 16218 / CuHBu1)</name>
    <dbReference type="NCBI Taxonomy" id="572544"/>
    <lineage>
        <taxon>Bacteria</taxon>
        <taxon>Fusobacteriati</taxon>
        <taxon>Fusobacteriota</taxon>
        <taxon>Fusobacteriia</taxon>
        <taxon>Fusobacteriales</taxon>
        <taxon>Fusobacteriaceae</taxon>
        <taxon>Ilyobacter</taxon>
    </lineage>
</organism>
<evidence type="ECO:0000313" key="3">
    <source>
        <dbReference type="Proteomes" id="UP000006875"/>
    </source>
</evidence>
<name>E3H7D5_ILYPC</name>
<dbReference type="KEGG" id="ipo:Ilyop_1050"/>
<protein>
    <submittedName>
        <fullName evidence="2">Uncharacterized protein</fullName>
    </submittedName>
</protein>
<dbReference type="RefSeq" id="WP_013387499.1">
    <property type="nucleotide sequence ID" value="NC_014632.1"/>
</dbReference>
<reference evidence="2 3" key="1">
    <citation type="journal article" date="2010" name="Stand. Genomic Sci.">
        <title>Complete genome sequence of Ilyobacter polytropus type strain (CuHbu1).</title>
        <authorList>
            <person name="Sikorski J."/>
            <person name="Chertkov O."/>
            <person name="Lapidus A."/>
            <person name="Nolan M."/>
            <person name="Lucas S."/>
            <person name="Del Rio T.G."/>
            <person name="Tice H."/>
            <person name="Cheng J.F."/>
            <person name="Tapia R."/>
            <person name="Han C."/>
            <person name="Goodwin L."/>
            <person name="Pitluck S."/>
            <person name="Liolios K."/>
            <person name="Ivanova N."/>
            <person name="Mavromatis K."/>
            <person name="Mikhailova N."/>
            <person name="Pati A."/>
            <person name="Chen A."/>
            <person name="Palaniappan K."/>
            <person name="Land M."/>
            <person name="Hauser L."/>
            <person name="Chang Y.J."/>
            <person name="Jeffries C.D."/>
            <person name="Brambilla E."/>
            <person name="Yasawong M."/>
            <person name="Rohde M."/>
            <person name="Pukall R."/>
            <person name="Spring S."/>
            <person name="Goker M."/>
            <person name="Woyke T."/>
            <person name="Bristow J."/>
            <person name="Eisen J.A."/>
            <person name="Markowitz V."/>
            <person name="Hugenholtz P."/>
            <person name="Kyrpides N.C."/>
            <person name="Klenk H.P."/>
        </authorList>
    </citation>
    <scope>NUCLEOTIDE SEQUENCE [LARGE SCALE GENOMIC DNA]</scope>
    <source>
        <strain evidence="3">ATCC 51220 / DSM 2926 / LMG 16218 / CuHBu1</strain>
    </source>
</reference>
<dbReference type="EMBL" id="CP002281">
    <property type="protein sequence ID" value="ADO82831.1"/>
    <property type="molecule type" value="Genomic_DNA"/>
</dbReference>
<sequence>MKKIKINVGNNNKINNSNFGIYDNKKVENKNLFEKHPIIFSIVISFLVGFILLFSFWERIINKIENFL</sequence>
<keyword evidence="1" id="KW-1133">Transmembrane helix</keyword>
<dbReference type="eggNOG" id="ENOG5033EGW">
    <property type="taxonomic scope" value="Bacteria"/>
</dbReference>
<keyword evidence="1" id="KW-0472">Membrane</keyword>
<proteinExistence type="predicted"/>
<evidence type="ECO:0000313" key="2">
    <source>
        <dbReference type="EMBL" id="ADO82831.1"/>
    </source>
</evidence>
<dbReference type="HOGENOM" id="CLU_2788283_0_0_0"/>
<accession>E3H7D5</accession>
<gene>
    <name evidence="2" type="ordered locus">Ilyop_1050</name>
</gene>
<feature type="transmembrane region" description="Helical" evidence="1">
    <location>
        <begin position="38"/>
        <end position="57"/>
    </location>
</feature>